<keyword evidence="3" id="KW-1185">Reference proteome</keyword>
<dbReference type="AlphaFoldDB" id="A0A5N5GQ91"/>
<keyword evidence="1" id="KW-0812">Transmembrane</keyword>
<reference evidence="3" key="2">
    <citation type="submission" date="2019-10" db="EMBL/GenBank/DDBJ databases">
        <title>A de novo genome assembly of a pear dwarfing rootstock.</title>
        <authorList>
            <person name="Wang F."/>
            <person name="Wang J."/>
            <person name="Li S."/>
            <person name="Zhang Y."/>
            <person name="Fang M."/>
            <person name="Ma L."/>
            <person name="Zhao Y."/>
            <person name="Jiang S."/>
        </authorList>
    </citation>
    <scope>NUCLEOTIDE SEQUENCE [LARGE SCALE GENOMIC DNA]</scope>
</reference>
<dbReference type="EMBL" id="SMOL01000401">
    <property type="protein sequence ID" value="KAB2616903.1"/>
    <property type="molecule type" value="Genomic_DNA"/>
</dbReference>
<dbReference type="Proteomes" id="UP000327157">
    <property type="component" value="Chromosome 15"/>
</dbReference>
<keyword evidence="1" id="KW-1133">Transmembrane helix</keyword>
<organism evidence="2 3">
    <name type="scientific">Pyrus ussuriensis x Pyrus communis</name>
    <dbReference type="NCBI Taxonomy" id="2448454"/>
    <lineage>
        <taxon>Eukaryota</taxon>
        <taxon>Viridiplantae</taxon>
        <taxon>Streptophyta</taxon>
        <taxon>Embryophyta</taxon>
        <taxon>Tracheophyta</taxon>
        <taxon>Spermatophyta</taxon>
        <taxon>Magnoliopsida</taxon>
        <taxon>eudicotyledons</taxon>
        <taxon>Gunneridae</taxon>
        <taxon>Pentapetalae</taxon>
        <taxon>rosids</taxon>
        <taxon>fabids</taxon>
        <taxon>Rosales</taxon>
        <taxon>Rosaceae</taxon>
        <taxon>Amygdaloideae</taxon>
        <taxon>Maleae</taxon>
        <taxon>Pyrus</taxon>
    </lineage>
</organism>
<evidence type="ECO:0000313" key="3">
    <source>
        <dbReference type="Proteomes" id="UP000327157"/>
    </source>
</evidence>
<protein>
    <submittedName>
        <fullName evidence="2">Uncharacterized protein</fullName>
    </submittedName>
</protein>
<reference evidence="2 3" key="3">
    <citation type="submission" date="2019-11" db="EMBL/GenBank/DDBJ databases">
        <title>A de novo genome assembly of a pear dwarfing rootstock.</title>
        <authorList>
            <person name="Wang F."/>
            <person name="Wang J."/>
            <person name="Li S."/>
            <person name="Zhang Y."/>
            <person name="Fang M."/>
            <person name="Ma L."/>
            <person name="Zhao Y."/>
            <person name="Jiang S."/>
        </authorList>
    </citation>
    <scope>NUCLEOTIDE SEQUENCE [LARGE SCALE GENOMIC DNA]</scope>
    <source>
        <strain evidence="2">S2</strain>
        <tissue evidence="2">Leaf</tissue>
    </source>
</reference>
<feature type="transmembrane region" description="Helical" evidence="1">
    <location>
        <begin position="68"/>
        <end position="85"/>
    </location>
</feature>
<evidence type="ECO:0000256" key="1">
    <source>
        <dbReference type="SAM" id="Phobius"/>
    </source>
</evidence>
<keyword evidence="1" id="KW-0472">Membrane</keyword>
<proteinExistence type="predicted"/>
<comment type="caution">
    <text evidence="2">The sequence shown here is derived from an EMBL/GenBank/DDBJ whole genome shotgun (WGS) entry which is preliminary data.</text>
</comment>
<name>A0A5N5GQ91_9ROSA</name>
<sequence length="96" mass="10811">MGVAFSTYSSSTYSSPICNKPGTVREGLVAFALILLVLAALHVVEPIARTKSVGYNKDEYWKKQLQHLRLVALIVVLFFLGYQQSKIHTNNWLWGI</sequence>
<feature type="transmembrane region" description="Helical" evidence="1">
    <location>
        <begin position="28"/>
        <end position="48"/>
    </location>
</feature>
<accession>A0A5N5GQ91</accession>
<reference evidence="2 3" key="1">
    <citation type="submission" date="2019-09" db="EMBL/GenBank/DDBJ databases">
        <authorList>
            <person name="Ou C."/>
        </authorList>
    </citation>
    <scope>NUCLEOTIDE SEQUENCE [LARGE SCALE GENOMIC DNA]</scope>
    <source>
        <strain evidence="2">S2</strain>
        <tissue evidence="2">Leaf</tissue>
    </source>
</reference>
<gene>
    <name evidence="2" type="ORF">D8674_012772</name>
</gene>
<evidence type="ECO:0000313" key="2">
    <source>
        <dbReference type="EMBL" id="KAB2616903.1"/>
    </source>
</evidence>